<accession>A0ABU9DJV2</accession>
<keyword evidence="2" id="KW-1185">Reference proteome</keyword>
<reference evidence="1 2" key="1">
    <citation type="submission" date="2024-04" db="EMBL/GenBank/DDBJ databases">
        <title>draft genome sequnece of Paenibacillus filicis.</title>
        <authorList>
            <person name="Kim D.-U."/>
        </authorList>
    </citation>
    <scope>NUCLEOTIDE SEQUENCE [LARGE SCALE GENOMIC DNA]</scope>
    <source>
        <strain evidence="1 2">KACC14197</strain>
    </source>
</reference>
<comment type="caution">
    <text evidence="1">The sequence shown here is derived from an EMBL/GenBank/DDBJ whole genome shotgun (WGS) entry which is preliminary data.</text>
</comment>
<organism evidence="1 2">
    <name type="scientific">Paenibacillus filicis</name>
    <dbReference type="NCBI Taxonomy" id="669464"/>
    <lineage>
        <taxon>Bacteria</taxon>
        <taxon>Bacillati</taxon>
        <taxon>Bacillota</taxon>
        <taxon>Bacilli</taxon>
        <taxon>Bacillales</taxon>
        <taxon>Paenibacillaceae</taxon>
        <taxon>Paenibacillus</taxon>
    </lineage>
</organism>
<gene>
    <name evidence="1" type="ORF">WMW72_14665</name>
</gene>
<dbReference type="Proteomes" id="UP001469365">
    <property type="component" value="Unassembled WGS sequence"/>
</dbReference>
<evidence type="ECO:0000313" key="1">
    <source>
        <dbReference type="EMBL" id="MEK8129145.1"/>
    </source>
</evidence>
<protein>
    <submittedName>
        <fullName evidence="1">Uncharacterized protein</fullName>
    </submittedName>
</protein>
<sequence>MLDVFNSEQDCDEQAFSTQKSTAPASDVLILIDIQRMATRVRDLHLATVP</sequence>
<proteinExistence type="predicted"/>
<name>A0ABU9DJV2_9BACL</name>
<dbReference type="EMBL" id="JBBPCC010000008">
    <property type="protein sequence ID" value="MEK8129145.1"/>
    <property type="molecule type" value="Genomic_DNA"/>
</dbReference>
<evidence type="ECO:0000313" key="2">
    <source>
        <dbReference type="Proteomes" id="UP001469365"/>
    </source>
</evidence>
<dbReference type="RefSeq" id="WP_341416238.1">
    <property type="nucleotide sequence ID" value="NZ_JBBPCC010000008.1"/>
</dbReference>